<dbReference type="PIRSF" id="PIRSF005052">
    <property type="entry name" value="P-loopkin"/>
    <property type="match status" value="1"/>
</dbReference>
<reference evidence="7" key="1">
    <citation type="submission" date="2021-04" db="EMBL/GenBank/DDBJ databases">
        <authorList>
            <person name="Hornung B."/>
        </authorList>
    </citation>
    <scope>NUCLEOTIDE SEQUENCE</scope>
    <source>
        <strain evidence="7">G5G6</strain>
    </source>
</reference>
<dbReference type="Pfam" id="PF22740">
    <property type="entry name" value="PapZ_C"/>
    <property type="match status" value="1"/>
</dbReference>
<dbReference type="GO" id="GO:0005525">
    <property type="term" value="F:GTP binding"/>
    <property type="evidence" value="ECO:0007669"/>
    <property type="project" value="UniProtKB-UniRule"/>
</dbReference>
<evidence type="ECO:0000313" key="8">
    <source>
        <dbReference type="Proteomes" id="UP000742786"/>
    </source>
</evidence>
<evidence type="ECO:0000259" key="6">
    <source>
        <dbReference type="Pfam" id="PF22740"/>
    </source>
</evidence>
<dbReference type="NCBIfam" id="NF003828">
    <property type="entry name" value="PRK05416.1"/>
    <property type="match status" value="1"/>
</dbReference>
<dbReference type="HAMAP" id="MF_00636">
    <property type="entry name" value="RapZ_like"/>
    <property type="match status" value="1"/>
</dbReference>
<dbReference type="Proteomes" id="UP000742786">
    <property type="component" value="Unassembled WGS sequence"/>
</dbReference>
<organism evidence="7 8">
    <name type="scientific">Georgfuchsia toluolica</name>
    <dbReference type="NCBI Taxonomy" id="424218"/>
    <lineage>
        <taxon>Bacteria</taxon>
        <taxon>Pseudomonadati</taxon>
        <taxon>Pseudomonadota</taxon>
        <taxon>Betaproteobacteria</taxon>
        <taxon>Nitrosomonadales</taxon>
        <taxon>Sterolibacteriaceae</taxon>
        <taxon>Georgfuchsia</taxon>
    </lineage>
</organism>
<evidence type="ECO:0000313" key="7">
    <source>
        <dbReference type="EMBL" id="CAG4884661.1"/>
    </source>
</evidence>
<dbReference type="RefSeq" id="WP_220636487.1">
    <property type="nucleotide sequence ID" value="NZ_CAJQUM010000001.1"/>
</dbReference>
<protein>
    <submittedName>
        <fullName evidence="7">Nucleotide-binding protein GTOL_12544</fullName>
    </submittedName>
</protein>
<keyword evidence="8" id="KW-1185">Reference proteome</keyword>
<evidence type="ECO:0000256" key="3">
    <source>
        <dbReference type="ARBA" id="ARBA00023134"/>
    </source>
</evidence>
<keyword evidence="2 4" id="KW-0067">ATP-binding</keyword>
<feature type="domain" description="RapZ-like N-terminal" evidence="5">
    <location>
        <begin position="1"/>
        <end position="152"/>
    </location>
</feature>
<feature type="binding site" evidence="4">
    <location>
        <begin position="8"/>
        <end position="15"/>
    </location>
    <ligand>
        <name>ATP</name>
        <dbReference type="ChEBI" id="CHEBI:30616"/>
    </ligand>
</feature>
<dbReference type="PANTHER" id="PTHR30448:SF0">
    <property type="entry name" value="RNASE ADAPTER PROTEIN RAPZ"/>
    <property type="match status" value="1"/>
</dbReference>
<dbReference type="SUPFAM" id="SSF52540">
    <property type="entry name" value="P-loop containing nucleoside triphosphate hydrolases"/>
    <property type="match status" value="1"/>
</dbReference>
<dbReference type="PANTHER" id="PTHR30448">
    <property type="entry name" value="RNASE ADAPTER PROTEIN RAPZ"/>
    <property type="match status" value="1"/>
</dbReference>
<dbReference type="EMBL" id="CAJQUM010000001">
    <property type="protein sequence ID" value="CAG4884661.1"/>
    <property type="molecule type" value="Genomic_DNA"/>
</dbReference>
<feature type="binding site" evidence="4">
    <location>
        <begin position="57"/>
        <end position="60"/>
    </location>
    <ligand>
        <name>GTP</name>
        <dbReference type="ChEBI" id="CHEBI:37565"/>
    </ligand>
</feature>
<dbReference type="GO" id="GO:0005524">
    <property type="term" value="F:ATP binding"/>
    <property type="evidence" value="ECO:0007669"/>
    <property type="project" value="UniProtKB-UniRule"/>
</dbReference>
<dbReference type="AlphaFoldDB" id="A0A916J972"/>
<comment type="caution">
    <text evidence="7">The sequence shown here is derived from an EMBL/GenBank/DDBJ whole genome shotgun (WGS) entry which is preliminary data.</text>
</comment>
<evidence type="ECO:0000256" key="2">
    <source>
        <dbReference type="ARBA" id="ARBA00022840"/>
    </source>
</evidence>
<sequence length="285" mass="31516">MQLLLITGLSGSGKSVALHVLEDAGYYCVDNLPATLLPQLVMQLKAEGHDRAAVAMDMRGGASLAALPKLLRDIEAEGSVTPRLIFLDASDQVLIQRYSETRRRHPLADEDTTLAEAIACERQAVEVLAGLGHRIDTSYLRPNALRTFIKEFAAIESGSGFTLLFESFGFKHGLPLDADIVFDVRCLPNPHYDPQLRPLTGHDPMVAAFLHGQPEVMKMAEDMRRFIADWLPAYLRDNRAYLTVAIGCTGGQHRSVFLAEWLAKHFTANFANSARVLVRHRALAQ</sequence>
<dbReference type="Pfam" id="PF03668">
    <property type="entry name" value="RapZ-like_N"/>
    <property type="match status" value="1"/>
</dbReference>
<keyword evidence="1 4" id="KW-0547">Nucleotide-binding</keyword>
<evidence type="ECO:0000256" key="1">
    <source>
        <dbReference type="ARBA" id="ARBA00022741"/>
    </source>
</evidence>
<name>A0A916J972_9PROT</name>
<accession>A0A916J972</accession>
<feature type="domain" description="RapZ C-terminal" evidence="6">
    <location>
        <begin position="162"/>
        <end position="283"/>
    </location>
</feature>
<dbReference type="InterPro" id="IPR005337">
    <property type="entry name" value="RapZ-like"/>
</dbReference>
<evidence type="ECO:0000256" key="4">
    <source>
        <dbReference type="HAMAP-Rule" id="MF_00636"/>
    </source>
</evidence>
<evidence type="ECO:0000259" key="5">
    <source>
        <dbReference type="Pfam" id="PF03668"/>
    </source>
</evidence>
<dbReference type="InterPro" id="IPR053930">
    <property type="entry name" value="RapZ-like_N"/>
</dbReference>
<keyword evidence="3 4" id="KW-0342">GTP-binding</keyword>
<proteinExistence type="inferred from homology"/>
<dbReference type="InterPro" id="IPR053931">
    <property type="entry name" value="RapZ_C"/>
</dbReference>
<gene>
    <name evidence="7" type="ORF">GTOL_12544</name>
</gene>
<dbReference type="InterPro" id="IPR027417">
    <property type="entry name" value="P-loop_NTPase"/>
</dbReference>